<reference evidence="1" key="1">
    <citation type="submission" date="2022-06" db="EMBL/GenBank/DDBJ databases">
        <title>Uncovering the hologenomic basis of an extraordinary plant invasion.</title>
        <authorList>
            <person name="Bieker V.C."/>
            <person name="Martin M.D."/>
            <person name="Gilbert T."/>
            <person name="Hodgins K."/>
            <person name="Battlay P."/>
            <person name="Petersen B."/>
            <person name="Wilson J."/>
        </authorList>
    </citation>
    <scope>NUCLEOTIDE SEQUENCE</scope>
    <source>
        <strain evidence="1">AA19_3_7</strain>
        <tissue evidence="1">Leaf</tissue>
    </source>
</reference>
<sequence>MVCGGEAHGFGWFCHRFSVSLPTFSTAIYAAYAVSSHFLHHSRPTSSTSTVVTVTIC</sequence>
<gene>
    <name evidence="1" type="ORF">M8C21_009293</name>
</gene>
<keyword evidence="2" id="KW-1185">Reference proteome</keyword>
<name>A0AAD5CW71_AMBAR</name>
<evidence type="ECO:0000313" key="2">
    <source>
        <dbReference type="Proteomes" id="UP001206925"/>
    </source>
</evidence>
<proteinExistence type="predicted"/>
<dbReference type="AlphaFoldDB" id="A0AAD5CW71"/>
<dbReference type="Proteomes" id="UP001206925">
    <property type="component" value="Unassembled WGS sequence"/>
</dbReference>
<organism evidence="1 2">
    <name type="scientific">Ambrosia artemisiifolia</name>
    <name type="common">Common ragweed</name>
    <dbReference type="NCBI Taxonomy" id="4212"/>
    <lineage>
        <taxon>Eukaryota</taxon>
        <taxon>Viridiplantae</taxon>
        <taxon>Streptophyta</taxon>
        <taxon>Embryophyta</taxon>
        <taxon>Tracheophyta</taxon>
        <taxon>Spermatophyta</taxon>
        <taxon>Magnoliopsida</taxon>
        <taxon>eudicotyledons</taxon>
        <taxon>Gunneridae</taxon>
        <taxon>Pentapetalae</taxon>
        <taxon>asterids</taxon>
        <taxon>campanulids</taxon>
        <taxon>Asterales</taxon>
        <taxon>Asteraceae</taxon>
        <taxon>Asteroideae</taxon>
        <taxon>Heliantheae alliance</taxon>
        <taxon>Heliantheae</taxon>
        <taxon>Ambrosia</taxon>
    </lineage>
</organism>
<dbReference type="EMBL" id="JAMZMK010006523">
    <property type="protein sequence ID" value="KAI7748470.1"/>
    <property type="molecule type" value="Genomic_DNA"/>
</dbReference>
<evidence type="ECO:0000313" key="1">
    <source>
        <dbReference type="EMBL" id="KAI7748470.1"/>
    </source>
</evidence>
<protein>
    <submittedName>
        <fullName evidence="1">Uncharacterized protein</fullName>
    </submittedName>
</protein>
<comment type="caution">
    <text evidence="1">The sequence shown here is derived from an EMBL/GenBank/DDBJ whole genome shotgun (WGS) entry which is preliminary data.</text>
</comment>
<accession>A0AAD5CW71</accession>